<protein>
    <submittedName>
        <fullName evidence="1">Uncharacterized protein</fullName>
    </submittedName>
</protein>
<proteinExistence type="predicted"/>
<evidence type="ECO:0000313" key="1">
    <source>
        <dbReference type="EMBL" id="GFH84804.1"/>
    </source>
</evidence>
<name>A0A7I9ZXD1_9BACE</name>
<gene>
    <name evidence="1" type="ORF">IMSAGC001_00199</name>
</gene>
<evidence type="ECO:0000313" key="2">
    <source>
        <dbReference type="Proteomes" id="UP000491181"/>
    </source>
</evidence>
<organism evidence="1 2">
    <name type="scientific">Bacteroides acidifaciens</name>
    <dbReference type="NCBI Taxonomy" id="85831"/>
    <lineage>
        <taxon>Bacteria</taxon>
        <taxon>Pseudomonadati</taxon>
        <taxon>Bacteroidota</taxon>
        <taxon>Bacteroidia</taxon>
        <taxon>Bacteroidales</taxon>
        <taxon>Bacteroidaceae</taxon>
        <taxon>Bacteroides</taxon>
    </lineage>
</organism>
<dbReference type="Proteomes" id="UP000491181">
    <property type="component" value="Unassembled WGS sequence"/>
</dbReference>
<dbReference type="AlphaFoldDB" id="A0A7I9ZXD1"/>
<dbReference type="RefSeq" id="WP_228099502.1">
    <property type="nucleotide sequence ID" value="NZ_BLLS01000002.1"/>
</dbReference>
<accession>A0A7I9ZXD1</accession>
<reference evidence="1 2" key="1">
    <citation type="journal article" date="2020" name="Microbiome">
        <title>Single-cell genomics of uncultured bacteria reveals dietary fiber responders in the mouse gut microbiota.</title>
        <authorList>
            <person name="Chijiiwa R."/>
            <person name="Hosokawa M."/>
            <person name="Kogawa M."/>
            <person name="Nishikawa Y."/>
            <person name="Ide K."/>
            <person name="Sakanashi C."/>
            <person name="Takahashi K."/>
            <person name="Takeyama H."/>
        </authorList>
    </citation>
    <scope>NUCLEOTIDE SEQUENCE [LARGE SCALE GENOMIC DNA]</scope>
    <source>
        <strain evidence="1">IMSAGC_001</strain>
    </source>
</reference>
<dbReference type="EMBL" id="BLLS01000002">
    <property type="protein sequence ID" value="GFH84804.1"/>
    <property type="molecule type" value="Genomic_DNA"/>
</dbReference>
<sequence length="232" mass="27483">MITRTMSPVMLRKEIQTDIIENILPYLKRNYDNKIRRAIVKSTHLPMIFNPIHYFSKKTHNDWYIFYYATSKKCADDAACLAISLVQSEEGTYVYEQVVSGNPNDPICIFPPHFFSRYHSRFLKDELISKMDLITHYFKNNYIGLITAGTMWGNRCAMSTTNGYAFGEVLDFEERLFIFKTYITKDLIRKNQTFAKAFNQIEEQNMLKEFMNMKDPDKYLLESFDFYLNAKF</sequence>
<comment type="caution">
    <text evidence="1">The sequence shown here is derived from an EMBL/GenBank/DDBJ whole genome shotgun (WGS) entry which is preliminary data.</text>
</comment>